<dbReference type="PANTHER" id="PTHR32294:SF0">
    <property type="entry name" value="DNA POLYMERASE III SUBUNIT ALPHA"/>
    <property type="match status" value="1"/>
</dbReference>
<evidence type="ECO:0000256" key="5">
    <source>
        <dbReference type="ARBA" id="ARBA00022490"/>
    </source>
</evidence>
<dbReference type="AlphaFoldDB" id="A0A1H1PR15"/>
<evidence type="ECO:0000313" key="16">
    <source>
        <dbReference type="Proteomes" id="UP000243904"/>
    </source>
</evidence>
<keyword evidence="16" id="KW-1185">Reference proteome</keyword>
<organism evidence="15 16">
    <name type="scientific">Bradyrhizobium canariense</name>
    <dbReference type="NCBI Taxonomy" id="255045"/>
    <lineage>
        <taxon>Bacteria</taxon>
        <taxon>Pseudomonadati</taxon>
        <taxon>Pseudomonadota</taxon>
        <taxon>Alphaproteobacteria</taxon>
        <taxon>Hyphomicrobiales</taxon>
        <taxon>Nitrobacteraceae</taxon>
        <taxon>Bradyrhizobium</taxon>
    </lineage>
</organism>
<protein>
    <recommendedName>
        <fullName evidence="4">DNA polymerase III subunit alpha</fullName>
        <ecNumber evidence="3">2.7.7.7</ecNumber>
    </recommendedName>
</protein>
<dbReference type="GO" id="GO:0005737">
    <property type="term" value="C:cytoplasm"/>
    <property type="evidence" value="ECO:0007669"/>
    <property type="project" value="UniProtKB-SubCell"/>
</dbReference>
<evidence type="ECO:0000256" key="9">
    <source>
        <dbReference type="ARBA" id="ARBA00022932"/>
    </source>
</evidence>
<comment type="similarity">
    <text evidence="2">Belongs to the DNA polymerase type-C family. DnaE subfamily.</text>
</comment>
<evidence type="ECO:0000256" key="12">
    <source>
        <dbReference type="ARBA" id="ARBA00049244"/>
    </source>
</evidence>
<evidence type="ECO:0000256" key="1">
    <source>
        <dbReference type="ARBA" id="ARBA00004496"/>
    </source>
</evidence>
<dbReference type="GO" id="GO:0003887">
    <property type="term" value="F:DNA-directed DNA polymerase activity"/>
    <property type="evidence" value="ECO:0007669"/>
    <property type="project" value="UniProtKB-KW"/>
</dbReference>
<dbReference type="GO" id="GO:0006260">
    <property type="term" value="P:DNA replication"/>
    <property type="evidence" value="ECO:0007669"/>
    <property type="project" value="UniProtKB-KW"/>
</dbReference>
<feature type="region of interest" description="Disordered" evidence="13">
    <location>
        <begin position="1132"/>
        <end position="1156"/>
    </location>
</feature>
<dbReference type="InterPro" id="IPR004013">
    <property type="entry name" value="PHP_dom"/>
</dbReference>
<keyword evidence="9" id="KW-0239">DNA-directed DNA polymerase</keyword>
<evidence type="ECO:0000256" key="6">
    <source>
        <dbReference type="ARBA" id="ARBA00022679"/>
    </source>
</evidence>
<dbReference type="Pfam" id="PF07733">
    <property type="entry name" value="DNA_pol3_alpha"/>
    <property type="match status" value="1"/>
</dbReference>
<dbReference type="NCBIfam" id="NF004226">
    <property type="entry name" value="PRK05673.1"/>
    <property type="match status" value="1"/>
</dbReference>
<dbReference type="SMART" id="SM00481">
    <property type="entry name" value="POLIIIAc"/>
    <property type="match status" value="1"/>
</dbReference>
<dbReference type="CDD" id="cd04485">
    <property type="entry name" value="DnaE_OBF"/>
    <property type="match status" value="1"/>
</dbReference>
<dbReference type="InterPro" id="IPR004805">
    <property type="entry name" value="DnaE2/DnaE/PolC"/>
</dbReference>
<dbReference type="Gene3D" id="3.20.20.140">
    <property type="entry name" value="Metal-dependent hydrolases"/>
    <property type="match status" value="1"/>
</dbReference>
<comment type="subunit">
    <text evidence="11">DNA polymerase III contains a core (composed of alpha, epsilon and theta chains) that associates with a tau subunit. This core dimerizes to form the POLIII' complex. PolIII' associates with the gamma complex (composed of gamma, delta, delta', psi and chi chains) and with the beta chain to form the complete DNA polymerase III complex.</text>
</comment>
<dbReference type="EC" id="2.7.7.7" evidence="3"/>
<evidence type="ECO:0000256" key="3">
    <source>
        <dbReference type="ARBA" id="ARBA00012417"/>
    </source>
</evidence>
<proteinExistence type="inferred from homology"/>
<comment type="catalytic activity">
    <reaction evidence="12">
        <text>DNA(n) + a 2'-deoxyribonucleoside 5'-triphosphate = DNA(n+1) + diphosphate</text>
        <dbReference type="Rhea" id="RHEA:22508"/>
        <dbReference type="Rhea" id="RHEA-COMP:17339"/>
        <dbReference type="Rhea" id="RHEA-COMP:17340"/>
        <dbReference type="ChEBI" id="CHEBI:33019"/>
        <dbReference type="ChEBI" id="CHEBI:61560"/>
        <dbReference type="ChEBI" id="CHEBI:173112"/>
        <dbReference type="EC" id="2.7.7.7"/>
    </reaction>
</comment>
<gene>
    <name evidence="15" type="ORF">SAMN05444158_1105</name>
</gene>
<evidence type="ECO:0000259" key="14">
    <source>
        <dbReference type="SMART" id="SM00481"/>
    </source>
</evidence>
<dbReference type="InterPro" id="IPR011708">
    <property type="entry name" value="DNA_pol3_alpha_NTPase_dom"/>
</dbReference>
<dbReference type="InterPro" id="IPR016195">
    <property type="entry name" value="Pol/histidinol_Pase-like"/>
</dbReference>
<evidence type="ECO:0000256" key="2">
    <source>
        <dbReference type="ARBA" id="ARBA00009496"/>
    </source>
</evidence>
<keyword evidence="6" id="KW-0808">Transferase</keyword>
<dbReference type="CDD" id="cd07433">
    <property type="entry name" value="PHP_PolIIIA_DnaE1"/>
    <property type="match status" value="1"/>
</dbReference>
<dbReference type="InterPro" id="IPR029460">
    <property type="entry name" value="DNAPol_HHH"/>
</dbReference>
<dbReference type="PANTHER" id="PTHR32294">
    <property type="entry name" value="DNA POLYMERASE III SUBUNIT ALPHA"/>
    <property type="match status" value="1"/>
</dbReference>
<dbReference type="Gene3D" id="1.10.10.1600">
    <property type="entry name" value="Bacterial DNA polymerase III alpha subunit, thumb domain"/>
    <property type="match status" value="1"/>
</dbReference>
<evidence type="ECO:0000256" key="4">
    <source>
        <dbReference type="ARBA" id="ARBA00019114"/>
    </source>
</evidence>
<evidence type="ECO:0000256" key="10">
    <source>
        <dbReference type="ARBA" id="ARBA00025611"/>
    </source>
</evidence>
<dbReference type="InterPro" id="IPR041931">
    <property type="entry name" value="DNA_pol3_alpha_thumb_dom"/>
</dbReference>
<evidence type="ECO:0000256" key="7">
    <source>
        <dbReference type="ARBA" id="ARBA00022695"/>
    </source>
</evidence>
<dbReference type="InterPro" id="IPR003141">
    <property type="entry name" value="Pol/His_phosphatase_N"/>
</dbReference>
<evidence type="ECO:0000313" key="15">
    <source>
        <dbReference type="EMBL" id="SDS13179.1"/>
    </source>
</evidence>
<keyword evidence="7" id="KW-0548">Nucleotidyltransferase</keyword>
<dbReference type="Proteomes" id="UP000243904">
    <property type="component" value="Chromosome I"/>
</dbReference>
<dbReference type="Gene3D" id="1.10.150.870">
    <property type="match status" value="1"/>
</dbReference>
<dbReference type="SUPFAM" id="SSF89550">
    <property type="entry name" value="PHP domain-like"/>
    <property type="match status" value="1"/>
</dbReference>
<dbReference type="Pfam" id="PF02811">
    <property type="entry name" value="PHP"/>
    <property type="match status" value="1"/>
</dbReference>
<evidence type="ECO:0000256" key="13">
    <source>
        <dbReference type="SAM" id="MobiDB-lite"/>
    </source>
</evidence>
<dbReference type="Pfam" id="PF14579">
    <property type="entry name" value="HHH_6"/>
    <property type="match status" value="1"/>
</dbReference>
<comment type="subcellular location">
    <subcellularLocation>
        <location evidence="1">Cytoplasm</location>
    </subcellularLocation>
</comment>
<dbReference type="EMBL" id="LT629750">
    <property type="protein sequence ID" value="SDS13179.1"/>
    <property type="molecule type" value="Genomic_DNA"/>
</dbReference>
<evidence type="ECO:0000256" key="8">
    <source>
        <dbReference type="ARBA" id="ARBA00022705"/>
    </source>
</evidence>
<dbReference type="InterPro" id="IPR049821">
    <property type="entry name" value="PolIIIA_DnaE1_PHP"/>
</dbReference>
<comment type="function">
    <text evidence="10">DNA polymerase III is a complex, multichain enzyme responsible for most of the replicative synthesis in bacteria. This DNA polymerase also exhibits 3' to 5' exonuclease activity. The alpha chain is the DNA polymerase.</text>
</comment>
<dbReference type="GO" id="GO:0008408">
    <property type="term" value="F:3'-5' exonuclease activity"/>
    <property type="evidence" value="ECO:0007669"/>
    <property type="project" value="InterPro"/>
</dbReference>
<accession>A0A1H1PR15</accession>
<reference evidence="16" key="1">
    <citation type="submission" date="2016-10" db="EMBL/GenBank/DDBJ databases">
        <authorList>
            <person name="Varghese N."/>
            <person name="Submissions S."/>
        </authorList>
    </citation>
    <scope>NUCLEOTIDE SEQUENCE [LARGE SCALE GENOMIC DNA]</scope>
    <source>
        <strain evidence="16">GAS369</strain>
    </source>
</reference>
<feature type="domain" description="Polymerase/histidinol phosphatase N-terminal" evidence="14">
    <location>
        <begin position="40"/>
        <end position="107"/>
    </location>
</feature>
<dbReference type="InterPro" id="IPR040982">
    <property type="entry name" value="DNA_pol3_finger"/>
</dbReference>
<dbReference type="Pfam" id="PF17657">
    <property type="entry name" value="DNA_pol3_finger"/>
    <property type="match status" value="1"/>
</dbReference>
<name>A0A1H1PR15_9BRAD</name>
<evidence type="ECO:0000256" key="11">
    <source>
        <dbReference type="ARBA" id="ARBA00026073"/>
    </source>
</evidence>
<sequence length="1203" mass="130959">MGGESAFEAARTSIEATAGADTLPPITQKPPATMPNAGFVHLHVHSAYSLLKGSIKIQKLAELAKADRQPALALTDTDNMFGALEFSDKLAGYGIQPIVGCELAVDFGDQDPNARNALAAGPTRIVLLAARERGYRSLMRLNSRAFLETPIHQAPHIKFEWLDGDAEDLIALTGGPEGPISLAISADQAALAASRCDRLASLFADRLYIELQRHGIDKERRAEGGLIDLAYAKGIPLVATNEPYFATVDDYEAHDALLCIAGGRLIAETDRDQLTPDHRFKTRAEMAVLFADIPEALASTVEIAERCSFRPKTRKPILPRFTVGAGANAADAQSDEAAELRRQAEHGLSNRLRIHGLSQGMTEEDYHARLAFEIDVITRMNYAGYFLIVADFIKWAKAQGIPVGPGRGSGAGSLVAYALTITDLDPIRFGLLFERFLNPERVSMPDFDIDFCQDRRGEVIDYVQQRYGRDQVAQIITFGTLQARGVLRDVGRVLQMPYGQVDKLTKLVPQNPAAPVTLAAAIESEPKLQAFRDEDPVVARAFDVAQRLEGLTRHASTHAAGIVIGDRPLSELVPLYRDPKSDMPVTQFNMKWVEPAGLVKFDFLGLKTLTVLDVAVKLLKQRDVEVDLTTLPLDDAPSYQMLAKGDVVGVFQVESQGMRRALVDMRPDRFEDIIALVALYRPGPMANIPTYCARKHGDEEPEYLHPMLEPILKETFGVIIYQEQVMQIAQVMAGYSLGDADLLRRAMGKKIRAEMEKQRAIFVAGSVKNGVPKGQADTIFELLAKFADYGFNKSHAAAYALVSYHTAYMKAHYPVEFLAASMTLELNNTDKLSEFRAEAQRLGIKVEAPSINRSGATFEVGSNTIYYALAALKGVGSQAIDLIVEARRSGLFTSLADFASRVNPRAVNKRVIESLAAAGAFDTLDSNRARVFGGADAILAACQRSHEAATLGQNDMFGGAADAPTIMLPQVEPWLPAERLRREYDAIGFFLSGHPLDDYATVLKRLRVQSWAEFSRAVKTGATAGKVAATVVSRMERRTKTGNKMGIMGLSDPTGHFEAVLFSEGLAQYRDVLEPGAAVLLQLGAELQGEDVRARVLHAEPLDDAAAKTQKGLRIFVRDTKPLESIARRLNMPEAAPPPGGSARGPQAKPVLPTGGADGDVSLVMMLDLETEVEMKLPGRFKVSPQIAGAIKAVTGVVDVQTL</sequence>
<keyword evidence="5" id="KW-0963">Cytoplasm</keyword>
<dbReference type="SUPFAM" id="SSF160975">
    <property type="entry name" value="AF1531-like"/>
    <property type="match status" value="1"/>
</dbReference>
<dbReference type="NCBIfam" id="TIGR00594">
    <property type="entry name" value="polc"/>
    <property type="match status" value="1"/>
</dbReference>
<keyword evidence="8" id="KW-0235">DNA replication</keyword>